<reference evidence="4 5" key="1">
    <citation type="journal article" date="2021" name="Elife">
        <title>Chloroplast acquisition without the gene transfer in kleptoplastic sea slugs, Plakobranchus ocellatus.</title>
        <authorList>
            <person name="Maeda T."/>
            <person name="Takahashi S."/>
            <person name="Yoshida T."/>
            <person name="Shimamura S."/>
            <person name="Takaki Y."/>
            <person name="Nagai Y."/>
            <person name="Toyoda A."/>
            <person name="Suzuki Y."/>
            <person name="Arimoto A."/>
            <person name="Ishii H."/>
            <person name="Satoh N."/>
            <person name="Nishiyama T."/>
            <person name="Hasebe M."/>
            <person name="Maruyama T."/>
            <person name="Minagawa J."/>
            <person name="Obokata J."/>
            <person name="Shigenobu S."/>
        </authorList>
    </citation>
    <scope>NUCLEOTIDE SEQUENCE [LARGE SCALE GENOMIC DNA]</scope>
</reference>
<feature type="chain" id="PRO_5043517467" evidence="3">
    <location>
        <begin position="27"/>
        <end position="981"/>
    </location>
</feature>
<dbReference type="PANTHER" id="PTHR21274">
    <property type="entry name" value="MECKELIN"/>
    <property type="match status" value="1"/>
</dbReference>
<keyword evidence="2" id="KW-1133">Transmembrane helix</keyword>
<feature type="transmembrane region" description="Helical" evidence="2">
    <location>
        <begin position="670"/>
        <end position="688"/>
    </location>
</feature>
<dbReference type="GO" id="GO:0036038">
    <property type="term" value="C:MKS complex"/>
    <property type="evidence" value="ECO:0007669"/>
    <property type="project" value="InterPro"/>
</dbReference>
<keyword evidence="5" id="KW-1185">Reference proteome</keyword>
<feature type="transmembrane region" description="Helical" evidence="2">
    <location>
        <begin position="538"/>
        <end position="565"/>
    </location>
</feature>
<dbReference type="GO" id="GO:0060271">
    <property type="term" value="P:cilium assembly"/>
    <property type="evidence" value="ECO:0007669"/>
    <property type="project" value="InterPro"/>
</dbReference>
<feature type="transmembrane region" description="Helical" evidence="2">
    <location>
        <begin position="717"/>
        <end position="739"/>
    </location>
</feature>
<feature type="signal peptide" evidence="3">
    <location>
        <begin position="1"/>
        <end position="26"/>
    </location>
</feature>
<proteinExistence type="predicted"/>
<evidence type="ECO:0000313" key="5">
    <source>
        <dbReference type="Proteomes" id="UP000762676"/>
    </source>
</evidence>
<evidence type="ECO:0000256" key="2">
    <source>
        <dbReference type="SAM" id="Phobius"/>
    </source>
</evidence>
<dbReference type="Pfam" id="PF09773">
    <property type="entry name" value="Meckelin"/>
    <property type="match status" value="2"/>
</dbReference>
<feature type="transmembrane region" description="Helical" evidence="2">
    <location>
        <begin position="585"/>
        <end position="605"/>
    </location>
</feature>
<protein>
    <submittedName>
        <fullName evidence="4">Meckelin</fullName>
    </submittedName>
</protein>
<sequence length="981" mass="110484">MAPKLAFHLVPSFLFLVAAFILLSDAQIITSQSKSPYQTPEDCKDGSSSSDESAEFFNSATLQCTSCSENSTVQQQSSDGLTCICRPGYRYLQNFGGRQVTCERCPNAVSADGWECVTCGSGTTEDANTRQCSQCTDQEDITALRQLNGQLIVPTREVSCERCINETQPNADRSQCDRCSYTLSVRALRSPPVTTTTCACNTPDEIEINGICFPNTNPVGTLDFTIPLENENPIRSVYLETNLMAAYYMCRGDYRNITACQALANMCVLTMYSGGPTVFAASSNTPCTLFARLNTETTNVNPDNIVRPGIFVGERNADDELARDDIETEWTMDPPMTFPFLGSTFSIDGSFLGFQSINGGSLQLCEASDNVLNAAFVFGTYYSHSCQIPASSLWDEVKYPLKFYEIYTIKDWQLVRRFFLVDNEATKTVAGQEAPHVRYAKSITLKVSLLPDTSDGRISVPYFDIEYDDISRERADAGENVQINFQVTYEMSQSAFKENFQIAIGTISSLGVIYAGFRTYVWSRRAGRITIDFPTLANLVFFLCGTLSNCFFVVTYGIAFYFFIFFKRQNVVYLVHLDGKDYENWYIIFVTAFALKLVALLHMIVMQCSADIFLVDWERPKGQPPLPQPMAGGGGGDNASSPKKQKSSVSIWRTYFVANEWNEIQTKRKINCVMQIFMVLFFLVVVGFEDTATKDPDGAVNKGADVYRAEQSPMFRMALGSTVYLVVAVVQVIFFVFIYERFITDDIREFVDLCSMSNISVFVMANGEFGYYIHGRSVHGRSDVGMREMCDMIKREEEDLVGQRGLVPNTEPQTFLMALPKRLRQKYETVYMPVQLENASAATRGEQARMIGRDKSIDAYGTLNRFFCAFIDHSLRDIDYVVKEKTFLEKILDTEFLELTDQGIFYNDNGHSFDNVLFYGNEMMLVVFDTLFFCVVDYIFTNYVLAGILTYLVTELMCLIRDIGGKKNLAKKTLVDERFLI</sequence>
<evidence type="ECO:0000256" key="3">
    <source>
        <dbReference type="SAM" id="SignalP"/>
    </source>
</evidence>
<comment type="caution">
    <text evidence="4">The sequence shown here is derived from an EMBL/GenBank/DDBJ whole genome shotgun (WGS) entry which is preliminary data.</text>
</comment>
<gene>
    <name evidence="4" type="ORF">ElyMa_000317500</name>
</gene>
<dbReference type="Proteomes" id="UP000762676">
    <property type="component" value="Unassembled WGS sequence"/>
</dbReference>
<evidence type="ECO:0000313" key="4">
    <source>
        <dbReference type="EMBL" id="GFR70016.1"/>
    </source>
</evidence>
<keyword evidence="2" id="KW-0812">Transmembrane</keyword>
<organism evidence="4 5">
    <name type="scientific">Elysia marginata</name>
    <dbReference type="NCBI Taxonomy" id="1093978"/>
    <lineage>
        <taxon>Eukaryota</taxon>
        <taxon>Metazoa</taxon>
        <taxon>Spiralia</taxon>
        <taxon>Lophotrochozoa</taxon>
        <taxon>Mollusca</taxon>
        <taxon>Gastropoda</taxon>
        <taxon>Heterobranchia</taxon>
        <taxon>Euthyneura</taxon>
        <taxon>Panpulmonata</taxon>
        <taxon>Sacoglossa</taxon>
        <taxon>Placobranchoidea</taxon>
        <taxon>Plakobranchidae</taxon>
        <taxon>Elysia</taxon>
    </lineage>
</organism>
<dbReference type="InterPro" id="IPR019170">
    <property type="entry name" value="Meckelin"/>
</dbReference>
<accession>A0AAV4FAW3</accession>
<feature type="transmembrane region" description="Helical" evidence="2">
    <location>
        <begin position="500"/>
        <end position="517"/>
    </location>
</feature>
<keyword evidence="2" id="KW-0472">Membrane</keyword>
<dbReference type="EMBL" id="BMAT01000636">
    <property type="protein sequence ID" value="GFR70016.1"/>
    <property type="molecule type" value="Genomic_DNA"/>
</dbReference>
<keyword evidence="3" id="KW-0732">Signal</keyword>
<feature type="region of interest" description="Disordered" evidence="1">
    <location>
        <begin position="625"/>
        <end position="646"/>
    </location>
</feature>
<dbReference type="AlphaFoldDB" id="A0AAV4FAW3"/>
<evidence type="ECO:0000256" key="1">
    <source>
        <dbReference type="SAM" id="MobiDB-lite"/>
    </source>
</evidence>
<name>A0AAV4FAW3_9GAST</name>
<dbReference type="PANTHER" id="PTHR21274:SF0">
    <property type="entry name" value="MECKELIN"/>
    <property type="match status" value="1"/>
</dbReference>